<evidence type="ECO:0000313" key="5">
    <source>
        <dbReference type="EMBL" id="KAJ8956980.1"/>
    </source>
</evidence>
<keyword evidence="6" id="KW-1185">Reference proteome</keyword>
<accession>A0AAV8YZ66</accession>
<gene>
    <name evidence="5" type="ORF">NQ318_012144</name>
</gene>
<comment type="similarity">
    <text evidence="2">Belongs to the NOP16 family.</text>
</comment>
<dbReference type="AlphaFoldDB" id="A0AAV8YZ66"/>
<dbReference type="GO" id="GO:0042273">
    <property type="term" value="P:ribosomal large subunit biogenesis"/>
    <property type="evidence" value="ECO:0007669"/>
    <property type="project" value="TreeGrafter"/>
</dbReference>
<name>A0AAV8YZ66_9CUCU</name>
<evidence type="ECO:0000256" key="1">
    <source>
        <dbReference type="ARBA" id="ARBA00004604"/>
    </source>
</evidence>
<reference evidence="5" key="1">
    <citation type="journal article" date="2023" name="Insect Mol. Biol.">
        <title>Genome sequencing provides insights into the evolution of gene families encoding plant cell wall-degrading enzymes in longhorned beetles.</title>
        <authorList>
            <person name="Shin N.R."/>
            <person name="Okamura Y."/>
            <person name="Kirsch R."/>
            <person name="Pauchet Y."/>
        </authorList>
    </citation>
    <scope>NUCLEOTIDE SEQUENCE</scope>
    <source>
        <strain evidence="5">AMC_N1</strain>
    </source>
</reference>
<comment type="subcellular location">
    <subcellularLocation>
        <location evidence="1">Nucleus</location>
        <location evidence="1">Nucleolus</location>
    </subcellularLocation>
</comment>
<comment type="caution">
    <text evidence="5">The sequence shown here is derived from an EMBL/GenBank/DDBJ whole genome shotgun (WGS) entry which is preliminary data.</text>
</comment>
<dbReference type="EMBL" id="JAPWTK010000026">
    <property type="protein sequence ID" value="KAJ8956980.1"/>
    <property type="molecule type" value="Genomic_DNA"/>
</dbReference>
<dbReference type="PANTHER" id="PTHR13243:SF1">
    <property type="entry name" value="NUCLEOLAR PROTEIN 16"/>
    <property type="match status" value="1"/>
</dbReference>
<protein>
    <recommendedName>
        <fullName evidence="3">Nucleolar protein 16</fullName>
    </recommendedName>
</protein>
<organism evidence="5 6">
    <name type="scientific">Aromia moschata</name>
    <dbReference type="NCBI Taxonomy" id="1265417"/>
    <lineage>
        <taxon>Eukaryota</taxon>
        <taxon>Metazoa</taxon>
        <taxon>Ecdysozoa</taxon>
        <taxon>Arthropoda</taxon>
        <taxon>Hexapoda</taxon>
        <taxon>Insecta</taxon>
        <taxon>Pterygota</taxon>
        <taxon>Neoptera</taxon>
        <taxon>Endopterygota</taxon>
        <taxon>Coleoptera</taxon>
        <taxon>Polyphaga</taxon>
        <taxon>Cucujiformia</taxon>
        <taxon>Chrysomeloidea</taxon>
        <taxon>Cerambycidae</taxon>
        <taxon>Cerambycinae</taxon>
        <taxon>Callichromatini</taxon>
        <taxon>Aromia</taxon>
    </lineage>
</organism>
<sequence>MTKLRKQRRKKVYRHNINRKRLRNKIYKLGNIECKEIKNAWERKKSVVTNLKEMGLSYDPNKTIAIPSSRKIQAALLPTLDESDTEVVEDKPSSNKLHVVEALEADAKAPREKKFRLPKSQIEWITYLMKKYKKDYRAMARDSKNYNQETWKQIRQKIKRFKRIPEQYNKFLEENALQATDTEESDMSDGEL</sequence>
<proteinExistence type="inferred from homology"/>
<dbReference type="Proteomes" id="UP001162162">
    <property type="component" value="Unassembled WGS sequence"/>
</dbReference>
<dbReference type="PANTHER" id="PTHR13243">
    <property type="entry name" value="HSPC111 PROTEIN-RELATED"/>
    <property type="match status" value="1"/>
</dbReference>
<evidence type="ECO:0000256" key="3">
    <source>
        <dbReference type="ARBA" id="ARBA00015522"/>
    </source>
</evidence>
<keyword evidence="4" id="KW-0539">Nucleus</keyword>
<dbReference type="InterPro" id="IPR019002">
    <property type="entry name" value="Ribosome_biogenesis_Nop16"/>
</dbReference>
<dbReference type="Pfam" id="PF09420">
    <property type="entry name" value="Nop16"/>
    <property type="match status" value="1"/>
</dbReference>
<dbReference type="GO" id="GO:0005730">
    <property type="term" value="C:nucleolus"/>
    <property type="evidence" value="ECO:0007669"/>
    <property type="project" value="UniProtKB-SubCell"/>
</dbReference>
<evidence type="ECO:0000313" key="6">
    <source>
        <dbReference type="Proteomes" id="UP001162162"/>
    </source>
</evidence>
<evidence type="ECO:0000256" key="2">
    <source>
        <dbReference type="ARBA" id="ARBA00008479"/>
    </source>
</evidence>
<evidence type="ECO:0000256" key="4">
    <source>
        <dbReference type="ARBA" id="ARBA00023242"/>
    </source>
</evidence>